<dbReference type="RefSeq" id="WP_145432040.1">
    <property type="nucleotide sequence ID" value="NZ_CP036339.1"/>
</dbReference>
<dbReference type="PROSITE" id="PS51257">
    <property type="entry name" value="PROKAR_LIPOPROTEIN"/>
    <property type="match status" value="1"/>
</dbReference>
<accession>A0A517TVT0</accession>
<reference evidence="2 3" key="1">
    <citation type="submission" date="2019-02" db="EMBL/GenBank/DDBJ databases">
        <title>Deep-cultivation of Planctomycetes and their phenomic and genomic characterization uncovers novel biology.</title>
        <authorList>
            <person name="Wiegand S."/>
            <person name="Jogler M."/>
            <person name="Boedeker C."/>
            <person name="Pinto D."/>
            <person name="Vollmers J."/>
            <person name="Rivas-Marin E."/>
            <person name="Kohn T."/>
            <person name="Peeters S.H."/>
            <person name="Heuer A."/>
            <person name="Rast P."/>
            <person name="Oberbeckmann S."/>
            <person name="Bunk B."/>
            <person name="Jeske O."/>
            <person name="Meyerdierks A."/>
            <person name="Storesund J.E."/>
            <person name="Kallscheuer N."/>
            <person name="Luecker S."/>
            <person name="Lage O.M."/>
            <person name="Pohl T."/>
            <person name="Merkel B.J."/>
            <person name="Hornburger P."/>
            <person name="Mueller R.-W."/>
            <person name="Bruemmer F."/>
            <person name="Labrenz M."/>
            <person name="Spormann A.M."/>
            <person name="Op den Camp H."/>
            <person name="Overmann J."/>
            <person name="Amann R."/>
            <person name="Jetten M.S.M."/>
            <person name="Mascher T."/>
            <person name="Medema M.H."/>
            <person name="Devos D.P."/>
            <person name="Kaster A.-K."/>
            <person name="Ovreas L."/>
            <person name="Rohde M."/>
            <person name="Galperin M.Y."/>
            <person name="Jogler C."/>
        </authorList>
    </citation>
    <scope>NUCLEOTIDE SEQUENCE [LARGE SCALE GENOMIC DNA]</scope>
    <source>
        <strain evidence="2 3">I41</strain>
    </source>
</reference>
<protein>
    <submittedName>
        <fullName evidence="2">Uncharacterized protein</fullName>
    </submittedName>
</protein>
<keyword evidence="3" id="KW-1185">Reference proteome</keyword>
<feature type="region of interest" description="Disordered" evidence="1">
    <location>
        <begin position="382"/>
        <end position="401"/>
    </location>
</feature>
<dbReference type="OrthoDB" id="279598at2"/>
<proteinExistence type="predicted"/>
<name>A0A517TVT0_9BACT</name>
<dbReference type="AlphaFoldDB" id="A0A517TVT0"/>
<gene>
    <name evidence="2" type="ORF">I41_16550</name>
</gene>
<dbReference type="KEGG" id="llh:I41_16550"/>
<dbReference type="EMBL" id="CP036339">
    <property type="protein sequence ID" value="QDT72476.1"/>
    <property type="molecule type" value="Genomic_DNA"/>
</dbReference>
<sequence>MRQGVVDFRPAPNWTSAGGICLLFALVFCTSGASCTRTMRSPFAAWQPPAPQVLMTGSSLDQVIAAVNANAARIQSIQTNNASITVPGMPGIPLLGGKIAAQRPGRFHLVAGTALTGDEVDMGSNDQQFWFWVKRNEPPALFYSRHDQFAGSAAQRMMPIEPQWLLDAIGFAEFRPGDAHTGPRALGSGRVEIQSMMQTRTGRLTKRTVVDATRALVLEQHVYDQQGTLVASAVAKTHKYYDKLNINLPDDVEIRIPASELSLSIAMGTVEINTLGENPQLWTMPSKPGVPLVDLGASQANAATPRMGDQITDANWYGPGPAVGQIQTGASPVSVPISPPVTAYPTPSQTAAAPQRITPAPQFIHPSGVELPAASVARQNPYPGVQQLPAGGVTGSASLTR</sequence>
<evidence type="ECO:0000313" key="2">
    <source>
        <dbReference type="EMBL" id="QDT72476.1"/>
    </source>
</evidence>
<organism evidence="2 3">
    <name type="scientific">Lacipirellula limnantheis</name>
    <dbReference type="NCBI Taxonomy" id="2528024"/>
    <lineage>
        <taxon>Bacteria</taxon>
        <taxon>Pseudomonadati</taxon>
        <taxon>Planctomycetota</taxon>
        <taxon>Planctomycetia</taxon>
        <taxon>Pirellulales</taxon>
        <taxon>Lacipirellulaceae</taxon>
        <taxon>Lacipirellula</taxon>
    </lineage>
</organism>
<evidence type="ECO:0000256" key="1">
    <source>
        <dbReference type="SAM" id="MobiDB-lite"/>
    </source>
</evidence>
<evidence type="ECO:0000313" key="3">
    <source>
        <dbReference type="Proteomes" id="UP000317909"/>
    </source>
</evidence>
<dbReference type="Proteomes" id="UP000317909">
    <property type="component" value="Chromosome"/>
</dbReference>